<dbReference type="OrthoDB" id="7031421at2"/>
<reference evidence="3 4" key="1">
    <citation type="submission" date="2018-06" db="EMBL/GenBank/DDBJ databases">
        <title>Pseudomonas diversity within urban Lake Michigan freshwaters.</title>
        <authorList>
            <person name="Batrich M."/>
            <person name="Hatzopoulos T."/>
            <person name="Putonti C."/>
        </authorList>
    </citation>
    <scope>NUCLEOTIDE SEQUENCE [LARGE SCALE GENOMIC DNA]</scope>
    <source>
        <strain evidence="3 4">MB-090714</strain>
    </source>
</reference>
<dbReference type="RefSeq" id="WP_110681770.1">
    <property type="nucleotide sequence ID" value="NZ_QJRX01000003.1"/>
</dbReference>
<dbReference type="EMBL" id="QJRX01000003">
    <property type="protein sequence ID" value="PYC27474.1"/>
    <property type="molecule type" value="Genomic_DNA"/>
</dbReference>
<evidence type="ECO:0000256" key="1">
    <source>
        <dbReference type="SAM" id="MobiDB-lite"/>
    </source>
</evidence>
<feature type="compositionally biased region" description="Basic and acidic residues" evidence="1">
    <location>
        <begin position="126"/>
        <end position="155"/>
    </location>
</feature>
<proteinExistence type="predicted"/>
<evidence type="ECO:0008006" key="5">
    <source>
        <dbReference type="Google" id="ProtNLM"/>
    </source>
</evidence>
<feature type="chain" id="PRO_5016069943" description="Lipoprotein" evidence="2">
    <location>
        <begin position="20"/>
        <end position="162"/>
    </location>
</feature>
<sequence>MSRLALVLAVLALSLSGCAVYGGDYGYPGPSVRYYESYPSYRVYYYDDDRNYHRWHRDRYQERRHSHYAPGYDGRYQWQDGRRHERYREHDRGYQPPRHGWDQRYHQHDRRDQSSWQRHGGQRYDGYPRKHQERRHERQRSQEREPDRRSQRGDGRYWGISN</sequence>
<feature type="signal peptide" evidence="2">
    <location>
        <begin position="1"/>
        <end position="19"/>
    </location>
</feature>
<name>A0A2V4LA22_AQUAC</name>
<feature type="region of interest" description="Disordered" evidence="1">
    <location>
        <begin position="85"/>
        <end position="162"/>
    </location>
</feature>
<comment type="caution">
    <text evidence="3">The sequence shown here is derived from an EMBL/GenBank/DDBJ whole genome shotgun (WGS) entry which is preliminary data.</text>
</comment>
<accession>A0A2V4LA22</accession>
<dbReference type="Proteomes" id="UP000248146">
    <property type="component" value="Unassembled WGS sequence"/>
</dbReference>
<feature type="compositionally biased region" description="Basic and acidic residues" evidence="1">
    <location>
        <begin position="85"/>
        <end position="113"/>
    </location>
</feature>
<evidence type="ECO:0000313" key="3">
    <source>
        <dbReference type="EMBL" id="PYC27474.1"/>
    </source>
</evidence>
<gene>
    <name evidence="3" type="ORF">DMO17_06970</name>
</gene>
<protein>
    <recommendedName>
        <fullName evidence="5">Lipoprotein</fullName>
    </recommendedName>
</protein>
<dbReference type="AlphaFoldDB" id="A0A2V4LA22"/>
<evidence type="ECO:0000256" key="2">
    <source>
        <dbReference type="SAM" id="SignalP"/>
    </source>
</evidence>
<dbReference type="PROSITE" id="PS51257">
    <property type="entry name" value="PROKAR_LIPOPROTEIN"/>
    <property type="match status" value="1"/>
</dbReference>
<organism evidence="3 4">
    <name type="scientific">Aquipseudomonas alcaligenes</name>
    <name type="common">Pseudomonas alcaligenes</name>
    <dbReference type="NCBI Taxonomy" id="43263"/>
    <lineage>
        <taxon>Bacteria</taxon>
        <taxon>Pseudomonadati</taxon>
        <taxon>Pseudomonadota</taxon>
        <taxon>Gammaproteobacteria</taxon>
        <taxon>Pseudomonadales</taxon>
        <taxon>Pseudomonadaceae</taxon>
        <taxon>Aquipseudomonas</taxon>
    </lineage>
</organism>
<evidence type="ECO:0000313" key="4">
    <source>
        <dbReference type="Proteomes" id="UP000248146"/>
    </source>
</evidence>
<keyword evidence="2" id="KW-0732">Signal</keyword>